<dbReference type="AlphaFoldDB" id="A0A419T119"/>
<evidence type="ECO:0008006" key="11">
    <source>
        <dbReference type="Google" id="ProtNLM"/>
    </source>
</evidence>
<keyword evidence="5" id="KW-0067">ATP-binding</keyword>
<keyword evidence="6" id="KW-0119">Carbohydrate metabolism</keyword>
<dbReference type="OrthoDB" id="9778478at2"/>
<dbReference type="RefSeq" id="WP_120169712.1">
    <property type="nucleotide sequence ID" value="NZ_MCIB01000023.1"/>
</dbReference>
<comment type="caution">
    <text evidence="9">The sequence shown here is derived from an EMBL/GenBank/DDBJ whole genome shotgun (WGS) entry which is preliminary data.</text>
</comment>
<dbReference type="Pfam" id="PF17042">
    <property type="entry name" value="NBD_C"/>
    <property type="match status" value="1"/>
</dbReference>
<reference evidence="9 10" key="1">
    <citation type="submission" date="2016-08" db="EMBL/GenBank/DDBJ databases">
        <title>Novel Firmicutes and Novel Genomes.</title>
        <authorList>
            <person name="Poppleton D.I."/>
            <person name="Gribaldo S."/>
        </authorList>
    </citation>
    <scope>NUCLEOTIDE SEQUENCE [LARGE SCALE GENOMIC DNA]</scope>
    <source>
        <strain evidence="9 10">CTT3</strain>
    </source>
</reference>
<dbReference type="Pfam" id="PF07005">
    <property type="entry name" value="SBD_N"/>
    <property type="match status" value="1"/>
</dbReference>
<evidence type="ECO:0000313" key="10">
    <source>
        <dbReference type="Proteomes" id="UP000284177"/>
    </source>
</evidence>
<proteinExistence type="inferred from homology"/>
<sequence length="426" mass="46741">MSVKIAVIADDLTGSNDTGVQFAKKGLKTGVIIDINSLSKGLKKIDVLVIDTESRFDSRDVAYEKVSKAASILKKNNVSYIYKKLDSTLRGNIGGEIEATLKASNSKLAIVVPALPQNGRTTIGSIHMVNNIPLEKTEIAKDPITPVKHSYIPEIISQQTNKKIGTINLQTVLKGPKYIKNEIRSLRKRGIEIVVIDAINDNNLVDIAKSIKLLDEKVVIVGSAGLAEFLPEVLQLSDNRKEREGSVIIIAGSVSDITRKQINYATKELDIDVIDINIDKVFEDWSSEKIRILELVKESIKSNKDVIIRSAKSRKQVEYARKIGLKKGLNNYEVSEKIAQFLGEIGKEICKSLEIKGLMLTGGDIAIKTAKLMEATGTIIGDEILPAIPYGYFISKQFGDIPIVTKAGAFGPENTIIKVIEFLKKG</sequence>
<dbReference type="GO" id="GO:0005524">
    <property type="term" value="F:ATP binding"/>
    <property type="evidence" value="ECO:0007669"/>
    <property type="project" value="UniProtKB-KW"/>
</dbReference>
<evidence type="ECO:0000256" key="5">
    <source>
        <dbReference type="ARBA" id="ARBA00022840"/>
    </source>
</evidence>
<evidence type="ECO:0000256" key="1">
    <source>
        <dbReference type="ARBA" id="ARBA00005715"/>
    </source>
</evidence>
<dbReference type="Proteomes" id="UP000284177">
    <property type="component" value="Unassembled WGS sequence"/>
</dbReference>
<feature type="domain" description="Four-carbon acid sugar kinase nucleotide binding" evidence="8">
    <location>
        <begin position="249"/>
        <end position="416"/>
    </location>
</feature>
<dbReference type="InterPro" id="IPR031475">
    <property type="entry name" value="NBD_C"/>
</dbReference>
<keyword evidence="4" id="KW-0418">Kinase</keyword>
<feature type="domain" description="Four-carbon acid sugar kinase N-terminal" evidence="7">
    <location>
        <begin position="5"/>
        <end position="228"/>
    </location>
</feature>
<dbReference type="Gene3D" id="3.40.980.20">
    <property type="entry name" value="Four-carbon acid sugar kinase, nucleotide binding domain"/>
    <property type="match status" value="1"/>
</dbReference>
<evidence type="ECO:0000259" key="7">
    <source>
        <dbReference type="Pfam" id="PF07005"/>
    </source>
</evidence>
<keyword evidence="2" id="KW-0808">Transferase</keyword>
<keyword evidence="10" id="KW-1185">Reference proteome</keyword>
<organism evidence="9 10">
    <name type="scientific">Thermohalobacter berrensis</name>
    <dbReference type="NCBI Taxonomy" id="99594"/>
    <lineage>
        <taxon>Bacteria</taxon>
        <taxon>Bacillati</taxon>
        <taxon>Bacillota</taxon>
        <taxon>Tissierellia</taxon>
        <taxon>Tissierellales</taxon>
        <taxon>Thermohalobacteraceae</taxon>
        <taxon>Thermohalobacter</taxon>
    </lineage>
</organism>
<dbReference type="SUPFAM" id="SSF142764">
    <property type="entry name" value="YgbK-like"/>
    <property type="match status" value="1"/>
</dbReference>
<evidence type="ECO:0000256" key="6">
    <source>
        <dbReference type="ARBA" id="ARBA00023277"/>
    </source>
</evidence>
<dbReference type="InterPro" id="IPR010737">
    <property type="entry name" value="4-carb_acid_sugar_kinase_N"/>
</dbReference>
<dbReference type="InterPro" id="IPR042213">
    <property type="entry name" value="NBD_C_sf"/>
</dbReference>
<dbReference type="GO" id="GO:0016301">
    <property type="term" value="F:kinase activity"/>
    <property type="evidence" value="ECO:0007669"/>
    <property type="project" value="UniProtKB-KW"/>
</dbReference>
<evidence type="ECO:0000313" key="9">
    <source>
        <dbReference type="EMBL" id="RKD31270.1"/>
    </source>
</evidence>
<evidence type="ECO:0000256" key="2">
    <source>
        <dbReference type="ARBA" id="ARBA00022679"/>
    </source>
</evidence>
<name>A0A419T119_9FIRM</name>
<dbReference type="EMBL" id="MCIB01000023">
    <property type="protein sequence ID" value="RKD31270.1"/>
    <property type="molecule type" value="Genomic_DNA"/>
</dbReference>
<gene>
    <name evidence="9" type="ORF">BET03_03845</name>
</gene>
<protein>
    <recommendedName>
        <fullName evidence="11">Serine kinase</fullName>
    </recommendedName>
</protein>
<keyword evidence="3" id="KW-0547">Nucleotide-binding</keyword>
<evidence type="ECO:0000256" key="4">
    <source>
        <dbReference type="ARBA" id="ARBA00022777"/>
    </source>
</evidence>
<comment type="similarity">
    <text evidence="1">Belongs to the four-carbon acid sugar kinase family.</text>
</comment>
<evidence type="ECO:0000256" key="3">
    <source>
        <dbReference type="ARBA" id="ARBA00022741"/>
    </source>
</evidence>
<dbReference type="Gene3D" id="3.40.50.10840">
    <property type="entry name" value="Putative sugar-binding, N-terminal domain"/>
    <property type="match status" value="1"/>
</dbReference>
<evidence type="ECO:0000259" key="8">
    <source>
        <dbReference type="Pfam" id="PF17042"/>
    </source>
</evidence>
<dbReference type="InterPro" id="IPR037051">
    <property type="entry name" value="4-carb_acid_sugar_kinase_N_sf"/>
</dbReference>
<accession>A0A419T119</accession>